<dbReference type="AlphaFoldDB" id="A0AAD4QKA4"/>
<name>A0AAD4QKA4_9AGAM</name>
<sequence length="211" mass="23168">MLLCSWLSPSTTLQPLTLVIMGILNGVMPILTDTILLIHIVIERVEHAKSRFTAIYISACAEFVLSSVTSEDGVPDMDILNAAQARSMQIACSLQMIDNSSIPTVYKMRSNNAQGLKGLARYSDVPQHLERIKVIVNVVGATSTTIAAALVRWRAVRLAAAEIMRRDVEVNETTALVTSLGMSYVLTFNAELIDVNMKEEEAQMAFMIPLI</sequence>
<feature type="transmembrane region" description="Helical" evidence="1">
    <location>
        <begin position="16"/>
        <end position="42"/>
    </location>
</feature>
<reference evidence="2" key="1">
    <citation type="journal article" date="2022" name="New Phytol.">
        <title>Evolutionary transition to the ectomycorrhizal habit in the genomes of a hyperdiverse lineage of mushroom-forming fungi.</title>
        <authorList>
            <person name="Looney B."/>
            <person name="Miyauchi S."/>
            <person name="Morin E."/>
            <person name="Drula E."/>
            <person name="Courty P.E."/>
            <person name="Kohler A."/>
            <person name="Kuo A."/>
            <person name="LaButti K."/>
            <person name="Pangilinan J."/>
            <person name="Lipzen A."/>
            <person name="Riley R."/>
            <person name="Andreopoulos W."/>
            <person name="He G."/>
            <person name="Johnson J."/>
            <person name="Nolan M."/>
            <person name="Tritt A."/>
            <person name="Barry K.W."/>
            <person name="Grigoriev I.V."/>
            <person name="Nagy L.G."/>
            <person name="Hibbett D."/>
            <person name="Henrissat B."/>
            <person name="Matheny P.B."/>
            <person name="Labbe J."/>
            <person name="Martin F.M."/>
        </authorList>
    </citation>
    <scope>NUCLEOTIDE SEQUENCE</scope>
    <source>
        <strain evidence="2">BPL690</strain>
    </source>
</reference>
<keyword evidence="1" id="KW-0812">Transmembrane</keyword>
<keyword evidence="3" id="KW-1185">Reference proteome</keyword>
<evidence type="ECO:0000313" key="2">
    <source>
        <dbReference type="EMBL" id="KAI0293711.1"/>
    </source>
</evidence>
<evidence type="ECO:0000313" key="3">
    <source>
        <dbReference type="Proteomes" id="UP001203297"/>
    </source>
</evidence>
<keyword evidence="1" id="KW-0472">Membrane</keyword>
<gene>
    <name evidence="2" type="ORF">B0F90DRAFT_1760806</name>
</gene>
<comment type="caution">
    <text evidence="2">The sequence shown here is derived from an EMBL/GenBank/DDBJ whole genome shotgun (WGS) entry which is preliminary data.</text>
</comment>
<dbReference type="EMBL" id="WTXG01000089">
    <property type="protein sequence ID" value="KAI0293711.1"/>
    <property type="molecule type" value="Genomic_DNA"/>
</dbReference>
<evidence type="ECO:0000256" key="1">
    <source>
        <dbReference type="SAM" id="Phobius"/>
    </source>
</evidence>
<dbReference type="Proteomes" id="UP001203297">
    <property type="component" value="Unassembled WGS sequence"/>
</dbReference>
<organism evidence="2 3">
    <name type="scientific">Multifurca ochricompacta</name>
    <dbReference type="NCBI Taxonomy" id="376703"/>
    <lineage>
        <taxon>Eukaryota</taxon>
        <taxon>Fungi</taxon>
        <taxon>Dikarya</taxon>
        <taxon>Basidiomycota</taxon>
        <taxon>Agaricomycotina</taxon>
        <taxon>Agaricomycetes</taxon>
        <taxon>Russulales</taxon>
        <taxon>Russulaceae</taxon>
        <taxon>Multifurca</taxon>
    </lineage>
</organism>
<protein>
    <submittedName>
        <fullName evidence="2">Uncharacterized protein</fullName>
    </submittedName>
</protein>
<accession>A0AAD4QKA4</accession>
<proteinExistence type="predicted"/>
<keyword evidence="1" id="KW-1133">Transmembrane helix</keyword>